<feature type="domain" description="OmpA-like" evidence="5">
    <location>
        <begin position="139"/>
        <end position="253"/>
    </location>
</feature>
<dbReference type="GO" id="GO:0016020">
    <property type="term" value="C:membrane"/>
    <property type="evidence" value="ECO:0007669"/>
    <property type="project" value="InterPro"/>
</dbReference>
<comment type="subcellular location">
    <subcellularLocation>
        <location evidence="1">Cell outer membrane</location>
    </subcellularLocation>
</comment>
<dbReference type="CDD" id="cd07185">
    <property type="entry name" value="OmpA_C-like"/>
    <property type="match status" value="1"/>
</dbReference>
<comment type="caution">
    <text evidence="6">The sequence shown here is derived from an EMBL/GenBank/DDBJ whole genome shotgun (WGS) entry which is preliminary data.</text>
</comment>
<dbReference type="InterPro" id="IPR006665">
    <property type="entry name" value="OmpA-like"/>
</dbReference>
<evidence type="ECO:0000259" key="5">
    <source>
        <dbReference type="PROSITE" id="PS51123"/>
    </source>
</evidence>
<dbReference type="PANTHER" id="PTHR30329:SF21">
    <property type="entry name" value="LIPOPROTEIN YIAD-RELATED"/>
    <property type="match status" value="1"/>
</dbReference>
<evidence type="ECO:0000256" key="1">
    <source>
        <dbReference type="ARBA" id="ARBA00004442"/>
    </source>
</evidence>
<accession>A0AA88KTN0</accession>
<sequence>MCALAGAIVAGGGSAAVHDGDKPDRAFAVGALVGAAIGYIACSEGPALDSDGDGVIDDLDQCPGTPMGTPVGTDGCPLDSDGDGVNDDMDQCPGTPAGTTVGTDGCPLDSDGDGVIDDNDQCPGTPAGVEVEANGCPKVGETLMVLQGVHFAFDSAVLTDEAKYKLDEAATTLNGNSLVNVKVVGHTDSIGSESYNQGLSQKRAAAVVEYLSANGVSEYRLTSEGMGEVHPIADNTTDQGRYQNRRVEFIVVE</sequence>
<dbReference type="SUPFAM" id="SSF103647">
    <property type="entry name" value="TSP type-3 repeat"/>
    <property type="match status" value="1"/>
</dbReference>
<dbReference type="Gene3D" id="3.30.1330.60">
    <property type="entry name" value="OmpA-like domain"/>
    <property type="match status" value="1"/>
</dbReference>
<protein>
    <recommendedName>
        <fullName evidence="5">OmpA-like domain-containing protein</fullName>
    </recommendedName>
</protein>
<dbReference type="PRINTS" id="PR01021">
    <property type="entry name" value="OMPADOMAIN"/>
</dbReference>
<dbReference type="PRINTS" id="PR01023">
    <property type="entry name" value="NAFLGMOTY"/>
</dbReference>
<evidence type="ECO:0000256" key="4">
    <source>
        <dbReference type="ARBA" id="ARBA00023237"/>
    </source>
</evidence>
<dbReference type="GO" id="GO:0005509">
    <property type="term" value="F:calcium ion binding"/>
    <property type="evidence" value="ECO:0007669"/>
    <property type="project" value="InterPro"/>
</dbReference>
<dbReference type="PROSITE" id="PS51123">
    <property type="entry name" value="OMPA_2"/>
    <property type="match status" value="1"/>
</dbReference>
<dbReference type="Pfam" id="PF00691">
    <property type="entry name" value="OmpA"/>
    <property type="match status" value="1"/>
</dbReference>
<dbReference type="SUPFAM" id="SSF103088">
    <property type="entry name" value="OmpA-like"/>
    <property type="match status" value="1"/>
</dbReference>
<dbReference type="GO" id="GO:0007155">
    <property type="term" value="P:cell adhesion"/>
    <property type="evidence" value="ECO:0007669"/>
    <property type="project" value="InterPro"/>
</dbReference>
<dbReference type="InterPro" id="IPR036737">
    <property type="entry name" value="OmpA-like_sf"/>
</dbReference>
<evidence type="ECO:0000313" key="6">
    <source>
        <dbReference type="EMBL" id="KAK2701699.1"/>
    </source>
</evidence>
<dbReference type="AlphaFoldDB" id="A0AA88KTN0"/>
<keyword evidence="7" id="KW-1185">Reference proteome</keyword>
<dbReference type="InterPro" id="IPR050330">
    <property type="entry name" value="Bact_OuterMem_StrucFunc"/>
</dbReference>
<evidence type="ECO:0000256" key="3">
    <source>
        <dbReference type="ARBA" id="ARBA00023136"/>
    </source>
</evidence>
<dbReference type="EMBL" id="JAVRJZ010002296">
    <property type="protein sequence ID" value="KAK2701699.1"/>
    <property type="molecule type" value="Genomic_DNA"/>
</dbReference>
<evidence type="ECO:0000256" key="2">
    <source>
        <dbReference type="ARBA" id="ARBA00022729"/>
    </source>
</evidence>
<reference evidence="6" key="1">
    <citation type="submission" date="2023-07" db="EMBL/GenBank/DDBJ databases">
        <title>Chromosome-level genome assembly of Artemia franciscana.</title>
        <authorList>
            <person name="Jo E."/>
        </authorList>
    </citation>
    <scope>NUCLEOTIDE SEQUENCE</scope>
    <source>
        <tissue evidence="6">Whole body</tissue>
    </source>
</reference>
<dbReference type="PROSITE" id="PS01068">
    <property type="entry name" value="OMPA_1"/>
    <property type="match status" value="1"/>
</dbReference>
<dbReference type="PANTHER" id="PTHR30329">
    <property type="entry name" value="STATOR ELEMENT OF FLAGELLAR MOTOR COMPLEX"/>
    <property type="match status" value="1"/>
</dbReference>
<dbReference type="InterPro" id="IPR003367">
    <property type="entry name" value="Thrombospondin_3-like_rpt"/>
</dbReference>
<name>A0AA88KTN0_ARTSF</name>
<dbReference type="Gene3D" id="4.10.1080.10">
    <property type="entry name" value="TSP type-3 repeat"/>
    <property type="match status" value="1"/>
</dbReference>
<dbReference type="Pfam" id="PF02412">
    <property type="entry name" value="TSP_3"/>
    <property type="match status" value="3"/>
</dbReference>
<dbReference type="Proteomes" id="UP001187531">
    <property type="component" value="Unassembled WGS sequence"/>
</dbReference>
<dbReference type="InterPro" id="IPR006664">
    <property type="entry name" value="OMP_bac"/>
</dbReference>
<organism evidence="6 7">
    <name type="scientific">Artemia franciscana</name>
    <name type="common">Brine shrimp</name>
    <name type="synonym">Artemia sanfranciscana</name>
    <dbReference type="NCBI Taxonomy" id="6661"/>
    <lineage>
        <taxon>Eukaryota</taxon>
        <taxon>Metazoa</taxon>
        <taxon>Ecdysozoa</taxon>
        <taxon>Arthropoda</taxon>
        <taxon>Crustacea</taxon>
        <taxon>Branchiopoda</taxon>
        <taxon>Anostraca</taxon>
        <taxon>Artemiidae</taxon>
        <taxon>Artemia</taxon>
    </lineage>
</organism>
<keyword evidence="3" id="KW-0472">Membrane</keyword>
<proteinExistence type="predicted"/>
<dbReference type="InterPro" id="IPR028974">
    <property type="entry name" value="TSP_type-3_rpt"/>
</dbReference>
<dbReference type="InterPro" id="IPR006690">
    <property type="entry name" value="OMPA-like_CS"/>
</dbReference>
<gene>
    <name evidence="6" type="ORF">QYM36_019661</name>
</gene>
<keyword evidence="4" id="KW-0998">Cell outer membrane</keyword>
<evidence type="ECO:0000313" key="7">
    <source>
        <dbReference type="Proteomes" id="UP001187531"/>
    </source>
</evidence>
<keyword evidence="2" id="KW-0732">Signal</keyword>